<keyword evidence="3" id="KW-0645">Protease</keyword>
<proteinExistence type="inferred from homology"/>
<keyword evidence="8" id="KW-0346">Stress response</keyword>
<keyword evidence="5" id="KW-0378">Hydrolase</keyword>
<dbReference type="NCBIfam" id="TIGR00763">
    <property type="entry name" value="lon"/>
    <property type="match status" value="1"/>
</dbReference>
<dbReference type="SUPFAM" id="SSF54211">
    <property type="entry name" value="Ribosomal protein S5 domain 2-like"/>
    <property type="match status" value="1"/>
</dbReference>
<dbReference type="InterPro" id="IPR008268">
    <property type="entry name" value="Peptidase_S16_AS"/>
</dbReference>
<dbReference type="InterPro" id="IPR027417">
    <property type="entry name" value="P-loop_NTPase"/>
</dbReference>
<dbReference type="AlphaFoldDB" id="A0A381Q7Q8"/>
<dbReference type="GO" id="GO:0016887">
    <property type="term" value="F:ATP hydrolysis activity"/>
    <property type="evidence" value="ECO:0007669"/>
    <property type="project" value="InterPro"/>
</dbReference>
<dbReference type="FunFam" id="3.40.50.300:FF:000382">
    <property type="entry name" value="Lon protease homolog 2, peroxisomal"/>
    <property type="match status" value="1"/>
</dbReference>
<dbReference type="GO" id="GO:0005737">
    <property type="term" value="C:cytoplasm"/>
    <property type="evidence" value="ECO:0007669"/>
    <property type="project" value="UniProtKB-SubCell"/>
</dbReference>
<dbReference type="EMBL" id="UINC01001229">
    <property type="protein sequence ID" value="SUZ75008.1"/>
    <property type="molecule type" value="Genomic_DNA"/>
</dbReference>
<dbReference type="Gene3D" id="3.30.230.10">
    <property type="match status" value="1"/>
</dbReference>
<evidence type="ECO:0000256" key="3">
    <source>
        <dbReference type="ARBA" id="ARBA00022670"/>
    </source>
</evidence>
<dbReference type="Gene3D" id="1.20.58.1480">
    <property type="match status" value="1"/>
</dbReference>
<dbReference type="FunFam" id="1.20.5.5270:FF:000002">
    <property type="entry name" value="Lon protease homolog"/>
    <property type="match status" value="1"/>
</dbReference>
<dbReference type="InterPro" id="IPR014721">
    <property type="entry name" value="Ribsml_uS5_D2-typ_fold_subgr"/>
</dbReference>
<dbReference type="Gene3D" id="1.20.5.5270">
    <property type="match status" value="1"/>
</dbReference>
<keyword evidence="2" id="KW-0963">Cytoplasm</keyword>
<dbReference type="InterPro" id="IPR027543">
    <property type="entry name" value="Lon_bac"/>
</dbReference>
<dbReference type="InterPro" id="IPR008269">
    <property type="entry name" value="Lon_proteolytic"/>
</dbReference>
<evidence type="ECO:0000259" key="9">
    <source>
        <dbReference type="PROSITE" id="PS51786"/>
    </source>
</evidence>
<evidence type="ECO:0000256" key="5">
    <source>
        <dbReference type="ARBA" id="ARBA00022801"/>
    </source>
</evidence>
<dbReference type="CDD" id="cd19500">
    <property type="entry name" value="RecA-like_Lon"/>
    <property type="match status" value="1"/>
</dbReference>
<evidence type="ECO:0000256" key="1">
    <source>
        <dbReference type="ARBA" id="ARBA00004496"/>
    </source>
</evidence>
<dbReference type="SMART" id="SM00382">
    <property type="entry name" value="AAA"/>
    <property type="match status" value="1"/>
</dbReference>
<evidence type="ECO:0000256" key="8">
    <source>
        <dbReference type="ARBA" id="ARBA00023016"/>
    </source>
</evidence>
<dbReference type="PROSITE" id="PS51786">
    <property type="entry name" value="LON_PROTEOLYTIC"/>
    <property type="match status" value="1"/>
</dbReference>
<sequence>MSDQPELKTVNELFGSTQESEIPSEVSVLPLRDTVLFPNSFIPLAVARESSVRLVEDAVNDGSLIGVFTQRDASTEEPSQDDLYQVGTATHIHKMFKLPDGSLRLIVQGLSRLRLVSLTTAHPYLKAKVESAAELVTERDHLELDALQRNIKTNFQQVVSLSPLLSDDLQTLSTNVDEPGKLTDFIASSLTTLTTAVKQEVLETLDVHARIDVLNRILIKELEVLELGSKIQSQVQSEVGKNQRDYFLREQMKAIQKELGEGDDQAKEIEELRAKIDAVGMPDSVHKEAIRELDRLSKMPVAAAEYTVSRTYLDWLVALPWDKRTEEIIDLKRTKSVLDNDHSDLEKAKDRILEYLAVRKLNKDVKGPILCFVGPPGVGKTSLAKSIAASLDRKFVRVSLGGMRDEAEIRGHRRTYIGALPGQVMQGLRRVESKNPVFILDEIDKLGSDFRGDPASALLEVLDPEQNNTFRDHYLDVPFDLSEVLFLTTANVLDPVPPALRDRMEVLELPGYTEEEKFTIAQEHLVDKQVLNHGLTSEKITFEEAALREVIRGYTREAGVRNLEREIGALCRKVARRWAEGNEVPVSITPKVVVEMLGAPRFHDEEVSNRTKDPGVAVGLAWTPAGGEVLFVEATLMSGKGELTLTGQLGDVMRESAKTALSWFRANAGLYGVDPNFYEKSSLHVHVPSGAVPKDGPSAGVTMATAVASRLTNRSVRADLAMTGEITLSGNVLPVGGIKEKVLAARRLGITRVIVPQLNEKNIKEDLTEELRNEMTIHYVSTIEEILEMALMPEVTTVPATFVNEPEKLKKLS</sequence>
<dbReference type="GO" id="GO:0004176">
    <property type="term" value="F:ATP-dependent peptidase activity"/>
    <property type="evidence" value="ECO:0007669"/>
    <property type="project" value="InterPro"/>
</dbReference>
<evidence type="ECO:0008006" key="12">
    <source>
        <dbReference type="Google" id="ProtNLM"/>
    </source>
</evidence>
<dbReference type="PRINTS" id="PR00830">
    <property type="entry name" value="ENDOLAPTASE"/>
</dbReference>
<comment type="subcellular location">
    <subcellularLocation>
        <location evidence="1">Cytoplasm</location>
    </subcellularLocation>
</comment>
<dbReference type="InterPro" id="IPR003593">
    <property type="entry name" value="AAA+_ATPase"/>
</dbReference>
<dbReference type="GO" id="GO:0030163">
    <property type="term" value="P:protein catabolic process"/>
    <property type="evidence" value="ECO:0007669"/>
    <property type="project" value="InterPro"/>
</dbReference>
<evidence type="ECO:0000259" key="10">
    <source>
        <dbReference type="PROSITE" id="PS51787"/>
    </source>
</evidence>
<dbReference type="GO" id="GO:0005524">
    <property type="term" value="F:ATP binding"/>
    <property type="evidence" value="ECO:0007669"/>
    <property type="project" value="UniProtKB-KW"/>
</dbReference>
<dbReference type="Pfam" id="PF02190">
    <property type="entry name" value="LON_substr_bdg"/>
    <property type="match status" value="1"/>
</dbReference>
<dbReference type="InterPro" id="IPR015947">
    <property type="entry name" value="PUA-like_sf"/>
</dbReference>
<dbReference type="Gene3D" id="1.10.8.60">
    <property type="match status" value="1"/>
</dbReference>
<dbReference type="Gene3D" id="3.40.50.300">
    <property type="entry name" value="P-loop containing nucleotide triphosphate hydrolases"/>
    <property type="match status" value="1"/>
</dbReference>
<organism evidence="11">
    <name type="scientific">marine metagenome</name>
    <dbReference type="NCBI Taxonomy" id="408172"/>
    <lineage>
        <taxon>unclassified sequences</taxon>
        <taxon>metagenomes</taxon>
        <taxon>ecological metagenomes</taxon>
    </lineage>
</organism>
<evidence type="ECO:0000256" key="4">
    <source>
        <dbReference type="ARBA" id="ARBA00022741"/>
    </source>
</evidence>
<dbReference type="Pfam" id="PF22667">
    <property type="entry name" value="Lon_lid"/>
    <property type="match status" value="1"/>
</dbReference>
<dbReference type="SUPFAM" id="SSF88697">
    <property type="entry name" value="PUA domain-like"/>
    <property type="match status" value="1"/>
</dbReference>
<keyword evidence="7" id="KW-0067">ATP-binding</keyword>
<evidence type="ECO:0000313" key="11">
    <source>
        <dbReference type="EMBL" id="SUZ75008.1"/>
    </source>
</evidence>
<reference evidence="11" key="1">
    <citation type="submission" date="2018-05" db="EMBL/GenBank/DDBJ databases">
        <authorList>
            <person name="Lanie J.A."/>
            <person name="Ng W.-L."/>
            <person name="Kazmierczak K.M."/>
            <person name="Andrzejewski T.M."/>
            <person name="Davidsen T.M."/>
            <person name="Wayne K.J."/>
            <person name="Tettelin H."/>
            <person name="Glass J.I."/>
            <person name="Rusch D."/>
            <person name="Podicherti R."/>
            <person name="Tsui H.-C.T."/>
            <person name="Winkler M.E."/>
        </authorList>
    </citation>
    <scope>NUCLEOTIDE SEQUENCE</scope>
</reference>
<accession>A0A381Q7Q8</accession>
<dbReference type="InterPro" id="IPR027065">
    <property type="entry name" value="Lon_Prtase"/>
</dbReference>
<dbReference type="SMART" id="SM00464">
    <property type="entry name" value="LON"/>
    <property type="match status" value="1"/>
</dbReference>
<gene>
    <name evidence="11" type="ORF">METZ01_LOCUS27862</name>
</gene>
<keyword evidence="6" id="KW-0720">Serine protease</keyword>
<keyword evidence="4" id="KW-0547">Nucleotide-binding</keyword>
<dbReference type="InterPro" id="IPR054594">
    <property type="entry name" value="Lon_lid"/>
</dbReference>
<dbReference type="SUPFAM" id="SSF52540">
    <property type="entry name" value="P-loop containing nucleoside triphosphate hydrolases"/>
    <property type="match status" value="1"/>
</dbReference>
<protein>
    <recommendedName>
        <fullName evidence="12">Lon protease homolog</fullName>
    </recommendedName>
</protein>
<feature type="domain" description="Lon proteolytic" evidence="9">
    <location>
        <begin position="611"/>
        <end position="793"/>
    </location>
</feature>
<dbReference type="InterPro" id="IPR020568">
    <property type="entry name" value="Ribosomal_Su5_D2-typ_SF"/>
</dbReference>
<dbReference type="PROSITE" id="PS01046">
    <property type="entry name" value="LON_SER"/>
    <property type="match status" value="1"/>
</dbReference>
<feature type="domain" description="Lon N-terminal" evidence="10">
    <location>
        <begin position="26"/>
        <end position="222"/>
    </location>
</feature>
<evidence type="ECO:0000256" key="7">
    <source>
        <dbReference type="ARBA" id="ARBA00022840"/>
    </source>
</evidence>
<name>A0A381Q7Q8_9ZZZZ</name>
<dbReference type="InterPro" id="IPR003959">
    <property type="entry name" value="ATPase_AAA_core"/>
</dbReference>
<dbReference type="HAMAP" id="MF_01973">
    <property type="entry name" value="lon_bact"/>
    <property type="match status" value="1"/>
</dbReference>
<dbReference type="InterPro" id="IPR004815">
    <property type="entry name" value="Lon_bac/euk-typ"/>
</dbReference>
<dbReference type="PIRSF" id="PIRSF001174">
    <property type="entry name" value="Lon_proteas"/>
    <property type="match status" value="1"/>
</dbReference>
<evidence type="ECO:0000256" key="2">
    <source>
        <dbReference type="ARBA" id="ARBA00022490"/>
    </source>
</evidence>
<dbReference type="PANTHER" id="PTHR10046">
    <property type="entry name" value="ATP DEPENDENT LON PROTEASE FAMILY MEMBER"/>
    <property type="match status" value="1"/>
</dbReference>
<dbReference type="InterPro" id="IPR046336">
    <property type="entry name" value="Lon_prtase_N_sf"/>
</dbReference>
<dbReference type="GO" id="GO:0004252">
    <property type="term" value="F:serine-type endopeptidase activity"/>
    <property type="evidence" value="ECO:0007669"/>
    <property type="project" value="InterPro"/>
</dbReference>
<evidence type="ECO:0000256" key="6">
    <source>
        <dbReference type="ARBA" id="ARBA00022825"/>
    </source>
</evidence>
<dbReference type="GO" id="GO:0043565">
    <property type="term" value="F:sequence-specific DNA binding"/>
    <property type="evidence" value="ECO:0007669"/>
    <property type="project" value="InterPro"/>
</dbReference>
<dbReference type="GO" id="GO:0006508">
    <property type="term" value="P:proteolysis"/>
    <property type="evidence" value="ECO:0007669"/>
    <property type="project" value="UniProtKB-KW"/>
</dbReference>
<dbReference type="InterPro" id="IPR003111">
    <property type="entry name" value="Lon_prtase_N"/>
</dbReference>
<dbReference type="Pfam" id="PF05362">
    <property type="entry name" value="Lon_C"/>
    <property type="match status" value="1"/>
</dbReference>
<dbReference type="Pfam" id="PF00004">
    <property type="entry name" value="AAA"/>
    <property type="match status" value="1"/>
</dbReference>
<dbReference type="PROSITE" id="PS51787">
    <property type="entry name" value="LON_N"/>
    <property type="match status" value="1"/>
</dbReference>
<dbReference type="Gene3D" id="2.30.130.40">
    <property type="entry name" value="LON domain-like"/>
    <property type="match status" value="1"/>
</dbReference>